<accession>A0ACC1TCG7</accession>
<reference evidence="1" key="1">
    <citation type="submission" date="2022-07" db="EMBL/GenBank/DDBJ databases">
        <title>Genome Sequence of Phlebia brevispora.</title>
        <authorList>
            <person name="Buettner E."/>
        </authorList>
    </citation>
    <scope>NUCLEOTIDE SEQUENCE</scope>
    <source>
        <strain evidence="1">MPL23</strain>
    </source>
</reference>
<evidence type="ECO:0000313" key="2">
    <source>
        <dbReference type="Proteomes" id="UP001148662"/>
    </source>
</evidence>
<organism evidence="1 2">
    <name type="scientific">Phlebia brevispora</name>
    <dbReference type="NCBI Taxonomy" id="194682"/>
    <lineage>
        <taxon>Eukaryota</taxon>
        <taxon>Fungi</taxon>
        <taxon>Dikarya</taxon>
        <taxon>Basidiomycota</taxon>
        <taxon>Agaricomycotina</taxon>
        <taxon>Agaricomycetes</taxon>
        <taxon>Polyporales</taxon>
        <taxon>Meruliaceae</taxon>
        <taxon>Phlebia</taxon>
    </lineage>
</organism>
<gene>
    <name evidence="1" type="ORF">NM688_g993</name>
</gene>
<name>A0ACC1TCG7_9APHY</name>
<dbReference type="EMBL" id="JANHOG010000095">
    <property type="protein sequence ID" value="KAJ3558331.1"/>
    <property type="molecule type" value="Genomic_DNA"/>
</dbReference>
<comment type="caution">
    <text evidence="1">The sequence shown here is derived from an EMBL/GenBank/DDBJ whole genome shotgun (WGS) entry which is preliminary data.</text>
</comment>
<evidence type="ECO:0000313" key="1">
    <source>
        <dbReference type="EMBL" id="KAJ3558331.1"/>
    </source>
</evidence>
<proteinExistence type="predicted"/>
<protein>
    <submittedName>
        <fullName evidence="1">Uncharacterized protein</fullName>
    </submittedName>
</protein>
<keyword evidence="2" id="KW-1185">Reference proteome</keyword>
<dbReference type="Proteomes" id="UP001148662">
    <property type="component" value="Unassembled WGS sequence"/>
</dbReference>
<sequence>MRESLSFNSRPAWKNGGSRGARLNLDLLQVVFGWFGVGRYNVQLRAKAEAAPKRKSKVPSTTTTQDVLPTKGLFLYFKDGWETARVKLGSGSSFDVLPVHTKSGSMNIDHCRYAMKLGARWVFFNGVRGEVTLADQLKNGCFFTESNIKRNAGRTKVVTPAVSGQRRYQLKVQKTMIDEDDEDSQESSEVYMARYPEDDAEPFNWFWFE</sequence>